<organism evidence="6 7">
    <name type="scientific">Bernardetia litoralis (strain ATCC 23117 / DSM 6794 / NBRC 15988 / NCIMB 1366 / Fx l1 / Sio-4)</name>
    <name type="common">Flexibacter litoralis</name>
    <dbReference type="NCBI Taxonomy" id="880071"/>
    <lineage>
        <taxon>Bacteria</taxon>
        <taxon>Pseudomonadati</taxon>
        <taxon>Bacteroidota</taxon>
        <taxon>Cytophagia</taxon>
        <taxon>Cytophagales</taxon>
        <taxon>Bernardetiaceae</taxon>
        <taxon>Bernardetia</taxon>
    </lineage>
</organism>
<dbReference type="PANTHER" id="PTHR43156">
    <property type="entry name" value="STAGE II SPORULATION PROTEIN E-RELATED"/>
    <property type="match status" value="1"/>
</dbReference>
<evidence type="ECO:0000256" key="3">
    <source>
        <dbReference type="SAM" id="Phobius"/>
    </source>
</evidence>
<dbReference type="InterPro" id="IPR029016">
    <property type="entry name" value="GAF-like_dom_sf"/>
</dbReference>
<dbReference type="EMBL" id="CP003345">
    <property type="protein sequence ID" value="AFM03409.1"/>
    <property type="molecule type" value="Genomic_DNA"/>
</dbReference>
<sequence precursor="true">MRYLLSILLFFYFILPSFGQNQEVEDIGNPFLSLFPPKIYKGHPQIWCIEQDNNGVMYFGGGAVYTYDGVSWKTISIPQAIAIRALAKDTKGRIYVGTKNNFGYLTPTDSTAELEFISLSSYLVDSLQEFGDVWQIHADDKQVYFHTAKRIFRYSINNTTLSTKKIAETVSSISITGTALRGTLHKGNYYFHSLKDGLGFFQTKTNHFQKLDNTDTLAKPTVISILPYSDNELLIITQTGQLWKYNLSTKSISYFPTEIDSILQSLPPALLYHAITLKNKNILISTIFKGAFLINREGKLIKKIDKSNGIPTQTIPYVFEDQAENIWLATDNGIAKLELKTPFRIFREKETEIDGVVLTIQEFKNTLYLGTSKGIYYKDDNDTFKKIDGLDGFCWDIKMLDIKGKKQIYASAQDNLYHITTQKATKIAELKSANVITQFDKNKVLLSGEGGFSLLEFESVEKAKIIQNVSIQNVEIRSTCIFKDQVWFGTIQNGLYSFAYNSDSISSKQFVHIDSISGIPKGHPMTLFMQQNELLIGTEKGFYHLNPITQKIELHPTLGKNLTENHVIYKSIFLPTGDIYIVSPNLNNNIHYINLNEDRKVSQTPFYILPSMSTQSIYADTKNTVWIGGSEGLYRYYPQKAKQYNYNKISKPIIRQVFLGEDSLFFAGNYTDIEGNFLATQPQNAEPIFKYDDNSLTFHFAAPIFQEGVQYSYRLEGYDKELSNWTAETKKSYTNLHEGNYIFKVKAKNIYTTESEITTYSFEILPPWYKTWWAYLIYFVIGSFVIWGLIWINTQRLKKANQKLESTVKERTAELMERNEEIIQQNAQLNQQKEEIEAQNKIQTQLNSSLSIQKTEVEKAYKNIQLLSEIGQEITAILNFEALIKSVYQNVNSLMSANGFGIGIFDNKQARIGFQGFIEKGKKLPYHFDSLKENTLAVRCFTNLEEIVINDFEKEGAKYGYQIVKAKEGEIPMSLVYFPLQLDNKPLGVITVQSFEKNSYSERELTFLRSLASYVSIALDNSSAYKLITEKNQKITDSIRYAQTIQHAILPSDKKIEKPFRLSNDDYQIIFRPKDIVSGDFYWTSQSVDYFFIAAVDCTGHGVPGAFMSMIGSALLTEIVEIQKIYEPSLILDKFNNQFIEALRQDENANSDGMDVCLCRIKFDNPKVEVVFAGAKRSLFYVDYNENEPAKIERLQGTRKSVGGKQRNQDNFEQHILSLNKKSRIYLSTDGLVDQNNPQGEKFGTIKLIQFIENTLNLSIKAQVQNIENELIKHQQNAEQRDDITFIGIEV</sequence>
<dbReference type="SUPFAM" id="SSF101898">
    <property type="entry name" value="NHL repeat"/>
    <property type="match status" value="1"/>
</dbReference>
<dbReference type="SMART" id="SM00065">
    <property type="entry name" value="GAF"/>
    <property type="match status" value="1"/>
</dbReference>
<dbReference type="Pfam" id="PF13185">
    <property type="entry name" value="GAF_2"/>
    <property type="match status" value="1"/>
</dbReference>
<dbReference type="InterPro" id="IPR001932">
    <property type="entry name" value="PPM-type_phosphatase-like_dom"/>
</dbReference>
<dbReference type="eggNOG" id="COG3292">
    <property type="taxonomic scope" value="Bacteria"/>
</dbReference>
<dbReference type="eggNOG" id="COG2208">
    <property type="taxonomic scope" value="Bacteria"/>
</dbReference>
<keyword evidence="2" id="KW-0175">Coiled coil</keyword>
<keyword evidence="3" id="KW-0812">Transmembrane</keyword>
<evidence type="ECO:0000256" key="1">
    <source>
        <dbReference type="ARBA" id="ARBA00022801"/>
    </source>
</evidence>
<dbReference type="InterPro" id="IPR052016">
    <property type="entry name" value="Bact_Sigma-Reg"/>
</dbReference>
<name>I4AHH4_BERLS</name>
<evidence type="ECO:0000259" key="5">
    <source>
        <dbReference type="SMART" id="SM00331"/>
    </source>
</evidence>
<dbReference type="InterPro" id="IPR011047">
    <property type="entry name" value="Quinoprotein_ADH-like_sf"/>
</dbReference>
<dbReference type="GO" id="GO:0016791">
    <property type="term" value="F:phosphatase activity"/>
    <property type="evidence" value="ECO:0007669"/>
    <property type="project" value="TreeGrafter"/>
</dbReference>
<dbReference type="InterPro" id="IPR011123">
    <property type="entry name" value="Y_Y_Y"/>
</dbReference>
<dbReference type="OrthoDB" id="9806995at2"/>
<keyword evidence="3" id="KW-1133">Transmembrane helix</keyword>
<dbReference type="SMART" id="SM00331">
    <property type="entry name" value="PP2C_SIG"/>
    <property type="match status" value="1"/>
</dbReference>
<accession>I4AHH4</accession>
<dbReference type="Gene3D" id="2.130.10.10">
    <property type="entry name" value="YVTN repeat-like/Quinoprotein amine dehydrogenase"/>
    <property type="match status" value="2"/>
</dbReference>
<keyword evidence="3" id="KW-0472">Membrane</keyword>
<dbReference type="PANTHER" id="PTHR43156:SF9">
    <property type="entry name" value="HAMP DOMAIN-CONTAINING PROTEIN"/>
    <property type="match status" value="1"/>
</dbReference>
<dbReference type="InterPro" id="IPR003018">
    <property type="entry name" value="GAF"/>
</dbReference>
<dbReference type="HOGENOM" id="CLU_000445_28_2_10"/>
<dbReference type="SUPFAM" id="SSF50998">
    <property type="entry name" value="Quinoprotein alcohol dehydrogenase-like"/>
    <property type="match status" value="1"/>
</dbReference>
<feature type="domain" description="GAF" evidence="4">
    <location>
        <begin position="879"/>
        <end position="1029"/>
    </location>
</feature>
<dbReference type="Gene3D" id="3.60.40.10">
    <property type="entry name" value="PPM-type phosphatase domain"/>
    <property type="match status" value="1"/>
</dbReference>
<dbReference type="InterPro" id="IPR015943">
    <property type="entry name" value="WD40/YVTN_repeat-like_dom_sf"/>
</dbReference>
<dbReference type="InterPro" id="IPR036457">
    <property type="entry name" value="PPM-type-like_dom_sf"/>
</dbReference>
<dbReference type="Pfam" id="PF07495">
    <property type="entry name" value="Y_Y_Y"/>
    <property type="match status" value="1"/>
</dbReference>
<dbReference type="Gene3D" id="2.60.40.10">
    <property type="entry name" value="Immunoglobulins"/>
    <property type="match status" value="1"/>
</dbReference>
<dbReference type="Pfam" id="PF07228">
    <property type="entry name" value="SpoIIE"/>
    <property type="match status" value="1"/>
</dbReference>
<evidence type="ECO:0000313" key="7">
    <source>
        <dbReference type="Proteomes" id="UP000006054"/>
    </source>
</evidence>
<dbReference type="eggNOG" id="COG2203">
    <property type="taxonomic scope" value="Bacteria"/>
</dbReference>
<dbReference type="SUPFAM" id="SSF55781">
    <property type="entry name" value="GAF domain-like"/>
    <property type="match status" value="1"/>
</dbReference>
<gene>
    <name evidence="6" type="ordered locus">Fleli_0957</name>
</gene>
<dbReference type="InterPro" id="IPR013783">
    <property type="entry name" value="Ig-like_fold"/>
</dbReference>
<keyword evidence="7" id="KW-1185">Reference proteome</keyword>
<feature type="domain" description="PPM-type phosphatase" evidence="5">
    <location>
        <begin position="1062"/>
        <end position="1291"/>
    </location>
</feature>
<proteinExistence type="predicted"/>
<dbReference type="KEGG" id="fli:Fleli_0957"/>
<dbReference type="Gene3D" id="3.30.450.40">
    <property type="match status" value="1"/>
</dbReference>
<dbReference type="Proteomes" id="UP000006054">
    <property type="component" value="Chromosome"/>
</dbReference>
<evidence type="ECO:0000313" key="6">
    <source>
        <dbReference type="EMBL" id="AFM03409.1"/>
    </source>
</evidence>
<feature type="transmembrane region" description="Helical" evidence="3">
    <location>
        <begin position="772"/>
        <end position="792"/>
    </location>
</feature>
<keyword evidence="1" id="KW-0378">Hydrolase</keyword>
<feature type="coiled-coil region" evidence="2">
    <location>
        <begin position="794"/>
        <end position="846"/>
    </location>
</feature>
<evidence type="ECO:0000259" key="4">
    <source>
        <dbReference type="SMART" id="SM00065"/>
    </source>
</evidence>
<dbReference type="STRING" id="880071.Fleli_0957"/>
<protein>
    <submittedName>
        <fullName evidence="6">Serine phosphatase RsbU, regulator of sigma subunit</fullName>
    </submittedName>
</protein>
<reference evidence="7" key="1">
    <citation type="submission" date="2012-06" db="EMBL/GenBank/DDBJ databases">
        <title>The complete genome of Flexibacter litoralis DSM 6794.</title>
        <authorList>
            <person name="Lucas S."/>
            <person name="Copeland A."/>
            <person name="Lapidus A."/>
            <person name="Glavina del Rio T."/>
            <person name="Dalin E."/>
            <person name="Tice H."/>
            <person name="Bruce D."/>
            <person name="Goodwin L."/>
            <person name="Pitluck S."/>
            <person name="Peters L."/>
            <person name="Ovchinnikova G."/>
            <person name="Lu M."/>
            <person name="Kyrpides N."/>
            <person name="Mavromatis K."/>
            <person name="Ivanova N."/>
            <person name="Brettin T."/>
            <person name="Detter J.C."/>
            <person name="Han C."/>
            <person name="Larimer F."/>
            <person name="Land M."/>
            <person name="Hauser L."/>
            <person name="Markowitz V."/>
            <person name="Cheng J.-F."/>
            <person name="Hugenholtz P."/>
            <person name="Woyke T."/>
            <person name="Wu D."/>
            <person name="Spring S."/>
            <person name="Lang E."/>
            <person name="Kopitz M."/>
            <person name="Brambilla E."/>
            <person name="Klenk H.-P."/>
            <person name="Eisen J.A."/>
        </authorList>
    </citation>
    <scope>NUCLEOTIDE SEQUENCE [LARGE SCALE GENOMIC DNA]</scope>
    <source>
        <strain evidence="7">ATCC 23117 / DSM 6794 / NBRC 15988 / NCIMB 1366 / Sio-4</strain>
    </source>
</reference>
<dbReference type="RefSeq" id="WP_014796867.1">
    <property type="nucleotide sequence ID" value="NC_018018.1"/>
</dbReference>
<evidence type="ECO:0000256" key="2">
    <source>
        <dbReference type="SAM" id="Coils"/>
    </source>
</evidence>